<gene>
    <name evidence="1" type="ORF">LSALG_LOCUS37481</name>
</gene>
<name>A0AA36EME5_LACSI</name>
<dbReference type="AlphaFoldDB" id="A0AA36EME5"/>
<evidence type="ECO:0000313" key="1">
    <source>
        <dbReference type="EMBL" id="CAI9298735.1"/>
    </source>
</evidence>
<accession>A0AA36EME5</accession>
<organism evidence="1 2">
    <name type="scientific">Lactuca saligna</name>
    <name type="common">Willowleaf lettuce</name>
    <dbReference type="NCBI Taxonomy" id="75948"/>
    <lineage>
        <taxon>Eukaryota</taxon>
        <taxon>Viridiplantae</taxon>
        <taxon>Streptophyta</taxon>
        <taxon>Embryophyta</taxon>
        <taxon>Tracheophyta</taxon>
        <taxon>Spermatophyta</taxon>
        <taxon>Magnoliopsida</taxon>
        <taxon>eudicotyledons</taxon>
        <taxon>Gunneridae</taxon>
        <taxon>Pentapetalae</taxon>
        <taxon>asterids</taxon>
        <taxon>campanulids</taxon>
        <taxon>Asterales</taxon>
        <taxon>Asteraceae</taxon>
        <taxon>Cichorioideae</taxon>
        <taxon>Cichorieae</taxon>
        <taxon>Lactucinae</taxon>
        <taxon>Lactuca</taxon>
    </lineage>
</organism>
<protein>
    <submittedName>
        <fullName evidence="1">Uncharacterized protein</fullName>
    </submittedName>
</protein>
<dbReference type="Proteomes" id="UP001177003">
    <property type="component" value="Chromosome 8"/>
</dbReference>
<sequence>MPSQDCLHQNTIQLYGLDQEPIDIVEKFPTSGHEYESNSPPLPLNGYKPYTSSPAGLGFIVAISSTTPTTSDIYVGSSHLRPTPWSPHLSSGLLPAMLFSSSYHLLWSCI</sequence>
<dbReference type="EMBL" id="OX465084">
    <property type="protein sequence ID" value="CAI9298735.1"/>
    <property type="molecule type" value="Genomic_DNA"/>
</dbReference>
<proteinExistence type="predicted"/>
<reference evidence="1" key="1">
    <citation type="submission" date="2023-04" db="EMBL/GenBank/DDBJ databases">
        <authorList>
            <person name="Vijverberg K."/>
            <person name="Xiong W."/>
            <person name="Schranz E."/>
        </authorList>
    </citation>
    <scope>NUCLEOTIDE SEQUENCE</scope>
</reference>
<keyword evidence="2" id="KW-1185">Reference proteome</keyword>
<evidence type="ECO:0000313" key="2">
    <source>
        <dbReference type="Proteomes" id="UP001177003"/>
    </source>
</evidence>